<protein>
    <submittedName>
        <fullName evidence="1">Uncharacterized protein</fullName>
    </submittedName>
</protein>
<sequence>MIANIRLWLRTWTFFSQKPPTFERGDLTANEETPATGSGLIPVSHLAITLDLTTTAQNATMDIDSASPTDIKDDFLHVNYIAILEILSASTTLNILAGKKLPGSIKNTKKESFD</sequence>
<evidence type="ECO:0000313" key="1">
    <source>
        <dbReference type="EMBL" id="GIY61952.1"/>
    </source>
</evidence>
<dbReference type="EMBL" id="BPLQ01012017">
    <property type="protein sequence ID" value="GIY61952.1"/>
    <property type="molecule type" value="Genomic_DNA"/>
</dbReference>
<dbReference type="AlphaFoldDB" id="A0AAV4UVP5"/>
<proteinExistence type="predicted"/>
<gene>
    <name evidence="1" type="ORF">CDAR_201951</name>
</gene>
<organism evidence="1 2">
    <name type="scientific">Caerostris darwini</name>
    <dbReference type="NCBI Taxonomy" id="1538125"/>
    <lineage>
        <taxon>Eukaryota</taxon>
        <taxon>Metazoa</taxon>
        <taxon>Ecdysozoa</taxon>
        <taxon>Arthropoda</taxon>
        <taxon>Chelicerata</taxon>
        <taxon>Arachnida</taxon>
        <taxon>Araneae</taxon>
        <taxon>Araneomorphae</taxon>
        <taxon>Entelegynae</taxon>
        <taxon>Araneoidea</taxon>
        <taxon>Araneidae</taxon>
        <taxon>Caerostris</taxon>
    </lineage>
</organism>
<accession>A0AAV4UVP5</accession>
<comment type="caution">
    <text evidence="1">The sequence shown here is derived from an EMBL/GenBank/DDBJ whole genome shotgun (WGS) entry which is preliminary data.</text>
</comment>
<reference evidence="1 2" key="1">
    <citation type="submission" date="2021-06" db="EMBL/GenBank/DDBJ databases">
        <title>Caerostris darwini draft genome.</title>
        <authorList>
            <person name="Kono N."/>
            <person name="Arakawa K."/>
        </authorList>
    </citation>
    <scope>NUCLEOTIDE SEQUENCE [LARGE SCALE GENOMIC DNA]</scope>
</reference>
<evidence type="ECO:0000313" key="2">
    <source>
        <dbReference type="Proteomes" id="UP001054837"/>
    </source>
</evidence>
<keyword evidence="2" id="KW-1185">Reference proteome</keyword>
<name>A0AAV4UVP5_9ARAC</name>
<dbReference type="Proteomes" id="UP001054837">
    <property type="component" value="Unassembled WGS sequence"/>
</dbReference>